<organism evidence="2 3">
    <name type="scientific">Mariniradius sediminis</name>
    <dbReference type="NCBI Taxonomy" id="2909237"/>
    <lineage>
        <taxon>Bacteria</taxon>
        <taxon>Pseudomonadati</taxon>
        <taxon>Bacteroidota</taxon>
        <taxon>Cytophagia</taxon>
        <taxon>Cytophagales</taxon>
        <taxon>Cyclobacteriaceae</taxon>
        <taxon>Mariniradius</taxon>
    </lineage>
</organism>
<dbReference type="PANTHER" id="PTHR34819">
    <property type="entry name" value="LARGE CYSTEINE-RICH PERIPLASMIC PROTEIN OMCB"/>
    <property type="match status" value="1"/>
</dbReference>
<proteinExistence type="predicted"/>
<protein>
    <recommendedName>
        <fullName evidence="1">DUF7507 domain-containing protein</fullName>
    </recommendedName>
</protein>
<evidence type="ECO:0000259" key="1">
    <source>
        <dbReference type="Pfam" id="PF24346"/>
    </source>
</evidence>
<feature type="domain" description="DUF7507" evidence="1">
    <location>
        <begin position="2"/>
        <end position="68"/>
    </location>
</feature>
<feature type="domain" description="DUF7507" evidence="1">
    <location>
        <begin position="185"/>
        <end position="231"/>
    </location>
</feature>
<dbReference type="NCBIfam" id="TIGR01451">
    <property type="entry name" value="B_ant_repeat"/>
    <property type="match status" value="3"/>
</dbReference>
<gene>
    <name evidence="2" type="ORF">L0U89_20225</name>
</gene>
<feature type="non-terminal residue" evidence="2">
    <location>
        <position position="232"/>
    </location>
</feature>
<evidence type="ECO:0000313" key="2">
    <source>
        <dbReference type="EMBL" id="MCF1753396.1"/>
    </source>
</evidence>
<keyword evidence="3" id="KW-1185">Reference proteome</keyword>
<dbReference type="EMBL" id="JAKEVZ010000050">
    <property type="protein sequence ID" value="MCF1753396.1"/>
    <property type="molecule type" value="Genomic_DNA"/>
</dbReference>
<feature type="domain" description="DUF7507" evidence="1">
    <location>
        <begin position="83"/>
        <end position="170"/>
    </location>
</feature>
<name>A0ABS9C1T5_9BACT</name>
<sequence length="232" mass="23425">VLNYTIVVTNTGNVTLPNVVVVDPLTGLNQTIASLAPTASQSFNTSYTIVQSDLDNGSVANTASASSGSVSVSDQVTVNAVQSPALSIQKTVAEGSFDAVGDVLNYTIVVTNTGNVTLSNVVVVDPLTGLNQTIASLAPTASQSFNTSYTIVQSDLDNGSVGNTASASSGSVSVSDQVTVNAVQSPALSMDKSVAESSFDAVGDVLNYTIVVTNTGNTTLSNVVVVDPLTGL</sequence>
<dbReference type="InterPro" id="IPR055354">
    <property type="entry name" value="DUF7507"/>
</dbReference>
<accession>A0ABS9C1T5</accession>
<dbReference type="InterPro" id="IPR051172">
    <property type="entry name" value="Chlamydia_OmcB"/>
</dbReference>
<dbReference type="Pfam" id="PF24346">
    <property type="entry name" value="DUF7507"/>
    <property type="match status" value="3"/>
</dbReference>
<dbReference type="PANTHER" id="PTHR34819:SF3">
    <property type="entry name" value="CELL SURFACE PROTEIN"/>
    <property type="match status" value="1"/>
</dbReference>
<comment type="caution">
    <text evidence="2">The sequence shown here is derived from an EMBL/GenBank/DDBJ whole genome shotgun (WGS) entry which is preliminary data.</text>
</comment>
<evidence type="ECO:0000313" key="3">
    <source>
        <dbReference type="Proteomes" id="UP001201449"/>
    </source>
</evidence>
<dbReference type="InterPro" id="IPR047589">
    <property type="entry name" value="DUF11_rpt"/>
</dbReference>
<dbReference type="Proteomes" id="UP001201449">
    <property type="component" value="Unassembled WGS sequence"/>
</dbReference>
<feature type="non-terminal residue" evidence="2">
    <location>
        <position position="1"/>
    </location>
</feature>
<reference evidence="2 3" key="1">
    <citation type="submission" date="2022-01" db="EMBL/GenBank/DDBJ databases">
        <title>Mariniradius saccharolyticus sp. nov., isolated from sediment of a river.</title>
        <authorList>
            <person name="Liu H."/>
        </authorList>
    </citation>
    <scope>NUCLEOTIDE SEQUENCE [LARGE SCALE GENOMIC DNA]</scope>
    <source>
        <strain evidence="2 3">RY-2</strain>
    </source>
</reference>